<dbReference type="Gene3D" id="3.30.10.10">
    <property type="entry name" value="Trypsin Inhibitor V, subunit A"/>
    <property type="match status" value="1"/>
</dbReference>
<protein>
    <recommendedName>
        <fullName evidence="6">Proteinase inhibitor</fullName>
    </recommendedName>
</protein>
<comment type="caution">
    <text evidence="4">The sequence shown here is derived from an EMBL/GenBank/DDBJ whole genome shotgun (WGS) entry which is preliminary data.</text>
</comment>
<dbReference type="InterPro" id="IPR000864">
    <property type="entry name" value="Prot_inh_pot1"/>
</dbReference>
<keyword evidence="2" id="KW-0646">Protease inhibitor</keyword>
<dbReference type="PANTHER" id="PTHR33091:SF50">
    <property type="entry name" value="OS06G0319900 PROTEIN"/>
    <property type="match status" value="1"/>
</dbReference>
<evidence type="ECO:0008006" key="6">
    <source>
        <dbReference type="Google" id="ProtNLM"/>
    </source>
</evidence>
<proteinExistence type="inferred from homology"/>
<dbReference type="EMBL" id="JAVIJP010000016">
    <property type="protein sequence ID" value="KAL3642150.1"/>
    <property type="molecule type" value="Genomic_DNA"/>
</dbReference>
<dbReference type="Proteomes" id="UP001632038">
    <property type="component" value="Unassembled WGS sequence"/>
</dbReference>
<name>A0ABD3DIK8_9LAMI</name>
<organism evidence="4 5">
    <name type="scientific">Castilleja foliolosa</name>
    <dbReference type="NCBI Taxonomy" id="1961234"/>
    <lineage>
        <taxon>Eukaryota</taxon>
        <taxon>Viridiplantae</taxon>
        <taxon>Streptophyta</taxon>
        <taxon>Embryophyta</taxon>
        <taxon>Tracheophyta</taxon>
        <taxon>Spermatophyta</taxon>
        <taxon>Magnoliopsida</taxon>
        <taxon>eudicotyledons</taxon>
        <taxon>Gunneridae</taxon>
        <taxon>Pentapetalae</taxon>
        <taxon>asterids</taxon>
        <taxon>lamiids</taxon>
        <taxon>Lamiales</taxon>
        <taxon>Orobanchaceae</taxon>
        <taxon>Pedicularideae</taxon>
        <taxon>Castillejinae</taxon>
        <taxon>Castilleja</taxon>
    </lineage>
</organism>
<dbReference type="Pfam" id="PF00280">
    <property type="entry name" value="potato_inhibit"/>
    <property type="match status" value="1"/>
</dbReference>
<keyword evidence="3" id="KW-0722">Serine protease inhibitor</keyword>
<reference evidence="5" key="1">
    <citation type="journal article" date="2024" name="IScience">
        <title>Strigolactones Initiate the Formation of Haustorium-like Structures in Castilleja.</title>
        <authorList>
            <person name="Buerger M."/>
            <person name="Peterson D."/>
            <person name="Chory J."/>
        </authorList>
    </citation>
    <scope>NUCLEOTIDE SEQUENCE [LARGE SCALE GENOMIC DNA]</scope>
</reference>
<gene>
    <name evidence="4" type="ORF">CASFOL_012965</name>
</gene>
<dbReference type="GO" id="GO:0004867">
    <property type="term" value="F:serine-type endopeptidase inhibitor activity"/>
    <property type="evidence" value="ECO:0007669"/>
    <property type="project" value="UniProtKB-KW"/>
</dbReference>
<evidence type="ECO:0000256" key="3">
    <source>
        <dbReference type="ARBA" id="ARBA00022900"/>
    </source>
</evidence>
<dbReference type="SUPFAM" id="SSF54654">
    <property type="entry name" value="CI-2 family of serine protease inhibitors"/>
    <property type="match status" value="1"/>
</dbReference>
<dbReference type="InterPro" id="IPR036354">
    <property type="entry name" value="Prot_inh_pot1_sf"/>
</dbReference>
<evidence type="ECO:0000313" key="4">
    <source>
        <dbReference type="EMBL" id="KAL3642150.1"/>
    </source>
</evidence>
<dbReference type="AlphaFoldDB" id="A0ABD3DIK8"/>
<evidence type="ECO:0000256" key="1">
    <source>
        <dbReference type="ARBA" id="ARBA00008210"/>
    </source>
</evidence>
<evidence type="ECO:0000256" key="2">
    <source>
        <dbReference type="ARBA" id="ARBA00022690"/>
    </source>
</evidence>
<keyword evidence="5" id="KW-1185">Reference proteome</keyword>
<accession>A0ABD3DIK8</accession>
<dbReference type="PANTHER" id="PTHR33091">
    <property type="entry name" value="PROTEIN, PUTATIVE, EXPRESSED-RELATED"/>
    <property type="match status" value="1"/>
</dbReference>
<sequence length="88" mass="10146">MHPYPYPPCESFGCDSRECCGRGYKFTWPNVVGMTKDEAIAIIVRDNPLVTIVLRSEGHRWRILDFCCNRVWLDIDANNRVCLEPEVG</sequence>
<comment type="similarity">
    <text evidence="1">Belongs to the protease inhibitor I13 (potato type I serine protease inhibitor) family.</text>
</comment>
<evidence type="ECO:0000313" key="5">
    <source>
        <dbReference type="Proteomes" id="UP001632038"/>
    </source>
</evidence>